<feature type="transmembrane region" description="Helical" evidence="7">
    <location>
        <begin position="324"/>
        <end position="351"/>
    </location>
</feature>
<dbReference type="GeneID" id="20232523"/>
<keyword evidence="9" id="KW-1185">Reference proteome</keyword>
<feature type="transmembrane region" description="Helical" evidence="7">
    <location>
        <begin position="254"/>
        <end position="275"/>
    </location>
</feature>
<dbReference type="GO" id="GO:0005412">
    <property type="term" value="F:D-glucose:sodium symporter activity"/>
    <property type="evidence" value="ECO:0007669"/>
    <property type="project" value="TreeGrafter"/>
</dbReference>
<evidence type="ECO:0000256" key="7">
    <source>
        <dbReference type="SAM" id="Phobius"/>
    </source>
</evidence>
<sequence length="519" mass="56968">IGASLYASNIGSLHFVGLAGSAAAGGIGVGNYELNAIFVVLLLGYVFLPVYIASGVFTMPEYLHRRFGRDRMQVCLAVLAILVYVFTKISADLYSGVIFIEQSLGWDMYGALLLLLSIAALFTITGGLTAVIWTDFAQTIIMLVGAFVLMVIGFNEVGGFHAMVEKYPQAIANTSFNHENFSSNYSTSINNSTAGTCGAPRDDYMHLLRDPRTGDLPWPGLFGVTINSIWYWCSDQVIVQRTLAAKNYDHAKAGAILCGFIKSFGLFLLIFPGMIARILFTDSVGCADAESCMEVCGSPSSCSNIAYPLLVIHLLPAGARGMMLAVMLSALMTSLTSIFNSSSTIFAMDIWTKVRRKCSELEIMIVGRVFVVVLVVISVIWIPVLKASQGSDLYVYIQEVSSFLQPPICAVFLLGIFWPRLNEQGAFYATLIGMGTGLIRFIVEYSYRVPACDSDEIDHTPSIIKNFHYLYFSAFLFILTSICAIVISLITKPIDKRCVSMSKILWFIKDRDVETIMST</sequence>
<dbReference type="EMBL" id="KB202656">
    <property type="protein sequence ID" value="ESO88636.1"/>
    <property type="molecule type" value="Genomic_DNA"/>
</dbReference>
<evidence type="ECO:0000256" key="6">
    <source>
        <dbReference type="RuleBase" id="RU362091"/>
    </source>
</evidence>
<dbReference type="GO" id="GO:0005886">
    <property type="term" value="C:plasma membrane"/>
    <property type="evidence" value="ECO:0007669"/>
    <property type="project" value="TreeGrafter"/>
</dbReference>
<proteinExistence type="inferred from homology"/>
<feature type="non-terminal residue" evidence="8">
    <location>
        <position position="1"/>
    </location>
</feature>
<evidence type="ECO:0000256" key="5">
    <source>
        <dbReference type="ARBA" id="ARBA00023136"/>
    </source>
</evidence>
<reference evidence="8 9" key="1">
    <citation type="journal article" date="2013" name="Nature">
        <title>Insights into bilaterian evolution from three spiralian genomes.</title>
        <authorList>
            <person name="Simakov O."/>
            <person name="Marletaz F."/>
            <person name="Cho S.J."/>
            <person name="Edsinger-Gonzales E."/>
            <person name="Havlak P."/>
            <person name="Hellsten U."/>
            <person name="Kuo D.H."/>
            <person name="Larsson T."/>
            <person name="Lv J."/>
            <person name="Arendt D."/>
            <person name="Savage R."/>
            <person name="Osoegawa K."/>
            <person name="de Jong P."/>
            <person name="Grimwood J."/>
            <person name="Chapman J.A."/>
            <person name="Shapiro H."/>
            <person name="Aerts A."/>
            <person name="Otillar R.P."/>
            <person name="Terry A.Y."/>
            <person name="Boore J.L."/>
            <person name="Grigoriev I.V."/>
            <person name="Lindberg D.R."/>
            <person name="Seaver E.C."/>
            <person name="Weisblat D.A."/>
            <person name="Putnam N.H."/>
            <person name="Rokhsar D.S."/>
        </authorList>
    </citation>
    <scope>NUCLEOTIDE SEQUENCE [LARGE SCALE GENOMIC DNA]</scope>
</reference>
<evidence type="ECO:0000313" key="8">
    <source>
        <dbReference type="EMBL" id="ESO88636.1"/>
    </source>
</evidence>
<feature type="transmembrane region" description="Helical" evidence="7">
    <location>
        <begin position="12"/>
        <end position="30"/>
    </location>
</feature>
<gene>
    <name evidence="8" type="ORF">LOTGIDRAFT_125668</name>
</gene>
<dbReference type="NCBIfam" id="TIGR00813">
    <property type="entry name" value="sss"/>
    <property type="match status" value="1"/>
</dbReference>
<dbReference type="OMA" id="ANAIRGC"/>
<evidence type="ECO:0008006" key="10">
    <source>
        <dbReference type="Google" id="ProtNLM"/>
    </source>
</evidence>
<evidence type="ECO:0000313" key="9">
    <source>
        <dbReference type="Proteomes" id="UP000030746"/>
    </source>
</evidence>
<dbReference type="RefSeq" id="XP_009060684.1">
    <property type="nucleotide sequence ID" value="XM_009062436.1"/>
</dbReference>
<feature type="transmembrane region" description="Helical" evidence="7">
    <location>
        <begin position="140"/>
        <end position="164"/>
    </location>
</feature>
<dbReference type="KEGG" id="lgi:LOTGIDRAFT_125668"/>
<dbReference type="PROSITE" id="PS50283">
    <property type="entry name" value="NA_SOLUT_SYMP_3"/>
    <property type="match status" value="1"/>
</dbReference>
<keyword evidence="3 7" id="KW-0812">Transmembrane</keyword>
<dbReference type="InterPro" id="IPR001734">
    <property type="entry name" value="Na/solute_symporter"/>
</dbReference>
<dbReference type="STRING" id="225164.V4A5T2"/>
<comment type="subcellular location">
    <subcellularLocation>
        <location evidence="1">Membrane</location>
        <topology evidence="1">Multi-pass membrane protein</topology>
    </subcellularLocation>
</comment>
<dbReference type="InterPro" id="IPR038377">
    <property type="entry name" value="Na/Glc_symporter_sf"/>
</dbReference>
<accession>V4A5T2</accession>
<name>V4A5T2_LOTGI</name>
<feature type="transmembrane region" description="Helical" evidence="7">
    <location>
        <begin position="469"/>
        <end position="491"/>
    </location>
</feature>
<keyword evidence="5 7" id="KW-0472">Membrane</keyword>
<protein>
    <recommendedName>
        <fullName evidence="10">Sodium/myo-inositol cotransporter</fullName>
    </recommendedName>
</protein>
<comment type="similarity">
    <text evidence="2 6">Belongs to the sodium:solute symporter (SSF) (TC 2.A.21) family.</text>
</comment>
<feature type="transmembrane region" description="Helical" evidence="7">
    <location>
        <begin position="363"/>
        <end position="384"/>
    </location>
</feature>
<feature type="transmembrane region" description="Helical" evidence="7">
    <location>
        <begin position="396"/>
        <end position="418"/>
    </location>
</feature>
<dbReference type="AlphaFoldDB" id="V4A5T2"/>
<evidence type="ECO:0000256" key="4">
    <source>
        <dbReference type="ARBA" id="ARBA00022989"/>
    </source>
</evidence>
<dbReference type="PANTHER" id="PTHR11819">
    <property type="entry name" value="SOLUTE CARRIER FAMILY 5"/>
    <property type="match status" value="1"/>
</dbReference>
<dbReference type="PANTHER" id="PTHR11819:SF195">
    <property type="entry name" value="SODIUM_GLUCOSE COTRANSPORTER 4"/>
    <property type="match status" value="1"/>
</dbReference>
<feature type="transmembrane region" description="Helical" evidence="7">
    <location>
        <begin position="72"/>
        <end position="91"/>
    </location>
</feature>
<dbReference type="OrthoDB" id="6132759at2759"/>
<dbReference type="CTD" id="20232523"/>
<evidence type="ECO:0000256" key="3">
    <source>
        <dbReference type="ARBA" id="ARBA00022692"/>
    </source>
</evidence>
<evidence type="ECO:0000256" key="2">
    <source>
        <dbReference type="ARBA" id="ARBA00006434"/>
    </source>
</evidence>
<feature type="transmembrane region" description="Helical" evidence="7">
    <location>
        <begin position="111"/>
        <end position="133"/>
    </location>
</feature>
<feature type="transmembrane region" description="Helical" evidence="7">
    <location>
        <begin position="36"/>
        <end position="60"/>
    </location>
</feature>
<dbReference type="Gene3D" id="1.20.1730.10">
    <property type="entry name" value="Sodium/glucose cotransporter"/>
    <property type="match status" value="1"/>
</dbReference>
<feature type="transmembrane region" description="Helical" evidence="7">
    <location>
        <begin position="425"/>
        <end position="443"/>
    </location>
</feature>
<keyword evidence="4 7" id="KW-1133">Transmembrane helix</keyword>
<evidence type="ECO:0000256" key="1">
    <source>
        <dbReference type="ARBA" id="ARBA00004141"/>
    </source>
</evidence>
<dbReference type="HOGENOM" id="CLU_018808_9_2_1"/>
<organism evidence="8 9">
    <name type="scientific">Lottia gigantea</name>
    <name type="common">Giant owl limpet</name>
    <dbReference type="NCBI Taxonomy" id="225164"/>
    <lineage>
        <taxon>Eukaryota</taxon>
        <taxon>Metazoa</taxon>
        <taxon>Spiralia</taxon>
        <taxon>Lophotrochozoa</taxon>
        <taxon>Mollusca</taxon>
        <taxon>Gastropoda</taxon>
        <taxon>Patellogastropoda</taxon>
        <taxon>Lottioidea</taxon>
        <taxon>Lottiidae</taxon>
        <taxon>Lottia</taxon>
    </lineage>
</organism>
<dbReference type="Proteomes" id="UP000030746">
    <property type="component" value="Unassembled WGS sequence"/>
</dbReference>
<dbReference type="Pfam" id="PF00474">
    <property type="entry name" value="SSF"/>
    <property type="match status" value="1"/>
</dbReference>